<dbReference type="InterPro" id="IPR002104">
    <property type="entry name" value="Integrase_catalytic"/>
</dbReference>
<dbReference type="InterPro" id="IPR011010">
    <property type="entry name" value="DNA_brk_join_enz"/>
</dbReference>
<organism evidence="3 4">
    <name type="scientific">Absicoccus intestinalis</name>
    <dbReference type="NCBI Taxonomy" id="2926319"/>
    <lineage>
        <taxon>Bacteria</taxon>
        <taxon>Bacillati</taxon>
        <taxon>Bacillota</taxon>
        <taxon>Erysipelotrichia</taxon>
        <taxon>Erysipelotrichales</taxon>
        <taxon>Erysipelotrichaceae</taxon>
        <taxon>Absicoccus</taxon>
    </lineage>
</organism>
<keyword evidence="4" id="KW-1185">Reference proteome</keyword>
<dbReference type="Pfam" id="PF00589">
    <property type="entry name" value="Phage_integrase"/>
    <property type="match status" value="1"/>
</dbReference>
<protein>
    <submittedName>
        <fullName evidence="3">Site-specific integrase</fullName>
    </submittedName>
</protein>
<accession>A0ABU4WP12</accession>
<dbReference type="Proteomes" id="UP001285244">
    <property type="component" value="Unassembled WGS sequence"/>
</dbReference>
<name>A0ABU4WP12_9FIRM</name>
<sequence length="179" mass="20811">MDTYTSRQLKMIVQIGSNTGLRISEILALQKSDIDLKNRCILINHKLIYKGLDKQERQIVDQLKSKASAKPAIIPESLVVELKNWMDNLETESLFLTEDGYFQNPDSLGNRLRRICRKKMGINFHFHLLRDTYATHLVQSNVPPKVAQELLRHQNFNTTYSIYVQVSNETKKKYANQVF</sequence>
<dbReference type="InterPro" id="IPR013762">
    <property type="entry name" value="Integrase-like_cat_sf"/>
</dbReference>
<evidence type="ECO:0000259" key="2">
    <source>
        <dbReference type="PROSITE" id="PS51898"/>
    </source>
</evidence>
<keyword evidence="1" id="KW-0233">DNA recombination</keyword>
<dbReference type="PROSITE" id="PS51898">
    <property type="entry name" value="TYR_RECOMBINASE"/>
    <property type="match status" value="1"/>
</dbReference>
<dbReference type="PANTHER" id="PTHR30349">
    <property type="entry name" value="PHAGE INTEGRASE-RELATED"/>
    <property type="match status" value="1"/>
</dbReference>
<dbReference type="InterPro" id="IPR050090">
    <property type="entry name" value="Tyrosine_recombinase_XerCD"/>
</dbReference>
<dbReference type="Gene3D" id="1.10.443.10">
    <property type="entry name" value="Intergrase catalytic core"/>
    <property type="match status" value="1"/>
</dbReference>
<dbReference type="CDD" id="cd01189">
    <property type="entry name" value="INT_ICEBs1_C_like"/>
    <property type="match status" value="1"/>
</dbReference>
<evidence type="ECO:0000256" key="1">
    <source>
        <dbReference type="ARBA" id="ARBA00023172"/>
    </source>
</evidence>
<dbReference type="EMBL" id="JALBUS010000023">
    <property type="protein sequence ID" value="MDX8418297.1"/>
    <property type="molecule type" value="Genomic_DNA"/>
</dbReference>
<evidence type="ECO:0000313" key="3">
    <source>
        <dbReference type="EMBL" id="MDX8418297.1"/>
    </source>
</evidence>
<dbReference type="SUPFAM" id="SSF56349">
    <property type="entry name" value="DNA breaking-rejoining enzymes"/>
    <property type="match status" value="1"/>
</dbReference>
<proteinExistence type="predicted"/>
<comment type="caution">
    <text evidence="3">The sequence shown here is derived from an EMBL/GenBank/DDBJ whole genome shotgun (WGS) entry which is preliminary data.</text>
</comment>
<evidence type="ECO:0000313" key="4">
    <source>
        <dbReference type="Proteomes" id="UP001285244"/>
    </source>
</evidence>
<reference evidence="3 4" key="1">
    <citation type="submission" date="2022-03" db="EMBL/GenBank/DDBJ databases">
        <title>Novel taxa within the pig intestine.</title>
        <authorList>
            <person name="Wylensek D."/>
            <person name="Bishof K."/>
            <person name="Afrizal A."/>
            <person name="Clavel T."/>
        </authorList>
    </citation>
    <scope>NUCLEOTIDE SEQUENCE [LARGE SCALE GENOMIC DNA]</scope>
    <source>
        <strain evidence="3 4">Cla-KB-P134</strain>
    </source>
</reference>
<dbReference type="PANTHER" id="PTHR30349:SF64">
    <property type="entry name" value="PROPHAGE INTEGRASE INTD-RELATED"/>
    <property type="match status" value="1"/>
</dbReference>
<feature type="domain" description="Tyr recombinase" evidence="2">
    <location>
        <begin position="1"/>
        <end position="176"/>
    </location>
</feature>
<gene>
    <name evidence="3" type="ORF">MOZ64_10675</name>
</gene>